<keyword evidence="1" id="KW-1133">Transmembrane helix</keyword>
<dbReference type="KEGG" id="tse:THMIRHAS_18520"/>
<feature type="transmembrane region" description="Helical" evidence="1">
    <location>
        <begin position="6"/>
        <end position="22"/>
    </location>
</feature>
<name>A0A6F8PWI4_9GAMM</name>
<dbReference type="Proteomes" id="UP000501726">
    <property type="component" value="Chromosome"/>
</dbReference>
<proteinExistence type="predicted"/>
<feature type="transmembrane region" description="Helical" evidence="1">
    <location>
        <begin position="34"/>
        <end position="57"/>
    </location>
</feature>
<evidence type="ECO:0000256" key="1">
    <source>
        <dbReference type="SAM" id="Phobius"/>
    </source>
</evidence>
<dbReference type="EMBL" id="AP021889">
    <property type="protein sequence ID" value="BBP46479.1"/>
    <property type="molecule type" value="Genomic_DNA"/>
</dbReference>
<accession>A0A6F8PWI4</accession>
<protein>
    <submittedName>
        <fullName evidence="2">Uncharacterized protein</fullName>
    </submittedName>
</protein>
<dbReference type="RefSeq" id="WP_173273110.1">
    <property type="nucleotide sequence ID" value="NZ_AP021889.1"/>
</dbReference>
<organism evidence="2 3">
    <name type="scientific">Thiosulfatimonas sediminis</name>
    <dbReference type="NCBI Taxonomy" id="2675054"/>
    <lineage>
        <taxon>Bacteria</taxon>
        <taxon>Pseudomonadati</taxon>
        <taxon>Pseudomonadota</taxon>
        <taxon>Gammaproteobacteria</taxon>
        <taxon>Thiotrichales</taxon>
        <taxon>Piscirickettsiaceae</taxon>
        <taxon>Thiosulfatimonas</taxon>
    </lineage>
</organism>
<evidence type="ECO:0000313" key="2">
    <source>
        <dbReference type="EMBL" id="BBP46479.1"/>
    </source>
</evidence>
<reference evidence="3" key="1">
    <citation type="submission" date="2019-11" db="EMBL/GenBank/DDBJ databases">
        <title>Isolation and characterization of two novel species in the genus Thiomicrorhabdus.</title>
        <authorList>
            <person name="Mochizuki J."/>
            <person name="Kojima H."/>
            <person name="Fukui M."/>
        </authorList>
    </citation>
    <scope>NUCLEOTIDE SEQUENCE [LARGE SCALE GENOMIC DNA]</scope>
    <source>
        <strain evidence="3">aks77</strain>
    </source>
</reference>
<keyword evidence="3" id="KW-1185">Reference proteome</keyword>
<sequence>MLMIIRLWLVVLVLAVLSWLLLRFIDKPQALRKLVLFWVVAVFGSMGMMYVLSVWVAGL</sequence>
<keyword evidence="1" id="KW-0472">Membrane</keyword>
<gene>
    <name evidence="2" type="ORF">THMIRHAS_18520</name>
</gene>
<dbReference type="AlphaFoldDB" id="A0A6F8PWI4"/>
<keyword evidence="1" id="KW-0812">Transmembrane</keyword>
<evidence type="ECO:0000313" key="3">
    <source>
        <dbReference type="Proteomes" id="UP000501726"/>
    </source>
</evidence>